<proteinExistence type="predicted"/>
<comment type="caution">
    <text evidence="1">The sequence shown here is derived from an EMBL/GenBank/DDBJ whole genome shotgun (WGS) entry which is preliminary data.</text>
</comment>
<gene>
    <name evidence="1" type="ORF">D8780_13320</name>
</gene>
<dbReference type="InterPro" id="IPR009702">
    <property type="entry name" value="DUF1284"/>
</dbReference>
<dbReference type="EMBL" id="RCWN01000001">
    <property type="protein sequence ID" value="RLQ89072.1"/>
    <property type="molecule type" value="Genomic_DNA"/>
</dbReference>
<organism evidence="1 2">
    <name type="scientific">Notoacmeibacter ruber</name>
    <dbReference type="NCBI Taxonomy" id="2670375"/>
    <lineage>
        <taxon>Bacteria</taxon>
        <taxon>Pseudomonadati</taxon>
        <taxon>Pseudomonadota</taxon>
        <taxon>Alphaproteobacteria</taxon>
        <taxon>Hyphomicrobiales</taxon>
        <taxon>Notoacmeibacteraceae</taxon>
        <taxon>Notoacmeibacter</taxon>
    </lineage>
</organism>
<protein>
    <submittedName>
        <fullName evidence="1">DUF1284 domain-containing protein</fullName>
    </submittedName>
</protein>
<keyword evidence="2" id="KW-1185">Reference proteome</keyword>
<evidence type="ECO:0000313" key="1">
    <source>
        <dbReference type="EMBL" id="RLQ89072.1"/>
    </source>
</evidence>
<dbReference type="RefSeq" id="WP_121646039.1">
    <property type="nucleotide sequence ID" value="NZ_RCWN01000001.1"/>
</dbReference>
<evidence type="ECO:0000313" key="2">
    <source>
        <dbReference type="Proteomes" id="UP000281094"/>
    </source>
</evidence>
<accession>A0A3L7JKM3</accession>
<dbReference type="Pfam" id="PF06935">
    <property type="entry name" value="DUF1284"/>
    <property type="match status" value="1"/>
</dbReference>
<name>A0A3L7JKM3_9HYPH</name>
<reference evidence="1 2" key="1">
    <citation type="submission" date="2018-10" db="EMBL/GenBank/DDBJ databases">
        <title>Notoacmeibacter sp. M2BS9Y-3-1, whole genome shotgun sequence.</title>
        <authorList>
            <person name="Tuo L."/>
        </authorList>
    </citation>
    <scope>NUCLEOTIDE SEQUENCE [LARGE SCALE GENOMIC DNA]</scope>
    <source>
        <strain evidence="1 2">M2BS9Y-3-1</strain>
    </source>
</reference>
<dbReference type="Proteomes" id="UP000281094">
    <property type="component" value="Unassembled WGS sequence"/>
</dbReference>
<dbReference type="AlphaFoldDB" id="A0A3L7JKM3"/>
<sequence>MTISLRPHHLLCMLTYIGRGYSPAFVASYDSVIARLSAGEAVLIVDGPDAICAPLLENGEPHCFRQSVIDRDRRAAKDLSPLLGVEITAGTTIALDHQTLGEMRAAFAAGTIRSACAGCQWADLCDAVSGNGFTGSGLLHLK</sequence>